<dbReference type="InterPro" id="IPR015890">
    <property type="entry name" value="Chorismate_C"/>
</dbReference>
<accession>A0A497XNT7</accession>
<dbReference type="EMBL" id="RCCJ01000001">
    <property type="protein sequence ID" value="RLJ69779.1"/>
    <property type="molecule type" value="Genomic_DNA"/>
</dbReference>
<evidence type="ECO:0000313" key="3">
    <source>
        <dbReference type="Proteomes" id="UP000267841"/>
    </source>
</evidence>
<evidence type="ECO:0000313" key="2">
    <source>
        <dbReference type="EMBL" id="RLJ69779.1"/>
    </source>
</evidence>
<dbReference type="PANTHER" id="PTHR11236:SF50">
    <property type="entry name" value="AMINODEOXYCHORISMATE SYNTHASE COMPONENT 1"/>
    <property type="match status" value="1"/>
</dbReference>
<name>A0A497XNT7_9AQUI</name>
<reference evidence="2 3" key="1">
    <citation type="submission" date="2018-10" db="EMBL/GenBank/DDBJ databases">
        <title>Genomic Encyclopedia of Archaeal and Bacterial Type Strains, Phase II (KMG-II): from individual species to whole genera.</title>
        <authorList>
            <person name="Goeker M."/>
        </authorList>
    </citation>
    <scope>NUCLEOTIDE SEQUENCE [LARGE SCALE GENOMIC DNA]</scope>
    <source>
        <strain evidence="2 3">DSM 16510</strain>
    </source>
</reference>
<dbReference type="InterPro" id="IPR019999">
    <property type="entry name" value="Anth_synth_I-like"/>
</dbReference>
<dbReference type="AlphaFoldDB" id="A0A497XNT7"/>
<organism evidence="2 3">
    <name type="scientific">Hydrogenivirga caldilitoris</name>
    <dbReference type="NCBI Taxonomy" id="246264"/>
    <lineage>
        <taxon>Bacteria</taxon>
        <taxon>Pseudomonadati</taxon>
        <taxon>Aquificota</taxon>
        <taxon>Aquificia</taxon>
        <taxon>Aquificales</taxon>
        <taxon>Aquificaceae</taxon>
        <taxon>Hydrogenivirga</taxon>
    </lineage>
</organism>
<dbReference type="GO" id="GO:0046820">
    <property type="term" value="F:4-amino-4-deoxychorismate synthase activity"/>
    <property type="evidence" value="ECO:0007669"/>
    <property type="project" value="TreeGrafter"/>
</dbReference>
<dbReference type="GO" id="GO:0000162">
    <property type="term" value="P:L-tryptophan biosynthetic process"/>
    <property type="evidence" value="ECO:0007669"/>
    <property type="project" value="TreeGrafter"/>
</dbReference>
<sequence>MRLVLSGGWFGEEGLYSCEVKEVIYPQSVEELKDFDGFVILSYELGGRFLELNLKETPLPKIVALKLSQPMRFEAEPKAVHLEPIGMSLSELEFKERVDKVKGYIERGDVYQINLSTKIDFSLQGKPSDLFLQFWERQPVPYGFLLELDDLFVMSGSMELFLEKRGKIICSKPIKGTGKSPDTILASEKERAENLMITDMVRNDIGRVARTGSVRVAELFKVEEYETLCQMHSTVEGETGENFPRIIRETFPPASVTGAPKHRAVQVIDELEPHPRGYYCGAAGFVEADGDFTLSVLIRTAFGGGSELSYFAGCGIVWDSDPDREWKELLLKTKAFYP</sequence>
<dbReference type="SUPFAM" id="SSF56322">
    <property type="entry name" value="ADC synthase"/>
    <property type="match status" value="1"/>
</dbReference>
<dbReference type="InterPro" id="IPR005801">
    <property type="entry name" value="ADC_synthase"/>
</dbReference>
<comment type="caution">
    <text evidence="2">The sequence shown here is derived from an EMBL/GenBank/DDBJ whole genome shotgun (WGS) entry which is preliminary data.</text>
</comment>
<gene>
    <name evidence="2" type="ORF">BCF55_0034</name>
</gene>
<dbReference type="Proteomes" id="UP000267841">
    <property type="component" value="Unassembled WGS sequence"/>
</dbReference>
<dbReference type="PANTHER" id="PTHR11236">
    <property type="entry name" value="AMINOBENZOATE/ANTHRANILATE SYNTHASE"/>
    <property type="match status" value="1"/>
</dbReference>
<dbReference type="PRINTS" id="PR00095">
    <property type="entry name" value="ANTSNTHASEI"/>
</dbReference>
<dbReference type="Gene3D" id="3.60.120.10">
    <property type="entry name" value="Anthranilate synthase"/>
    <property type="match status" value="1"/>
</dbReference>
<evidence type="ECO:0000259" key="1">
    <source>
        <dbReference type="Pfam" id="PF00425"/>
    </source>
</evidence>
<feature type="domain" description="Chorismate-utilising enzyme C-terminal" evidence="1">
    <location>
        <begin position="92"/>
        <end position="332"/>
    </location>
</feature>
<dbReference type="OrthoDB" id="9803598at2"/>
<proteinExistence type="predicted"/>
<dbReference type="RefSeq" id="WP_121008609.1">
    <property type="nucleotide sequence ID" value="NZ_RCCJ01000001.1"/>
</dbReference>
<dbReference type="Pfam" id="PF00425">
    <property type="entry name" value="Chorismate_bind"/>
    <property type="match status" value="1"/>
</dbReference>
<keyword evidence="3" id="KW-1185">Reference proteome</keyword>
<protein>
    <submittedName>
        <fullName evidence="2">Para-aminobenzoate synthetase component 1</fullName>
    </submittedName>
</protein>